<feature type="domain" description="Retrotransposon gag" evidence="2">
    <location>
        <begin position="186"/>
        <end position="260"/>
    </location>
</feature>
<feature type="non-terminal residue" evidence="3">
    <location>
        <position position="1"/>
    </location>
</feature>
<evidence type="ECO:0000256" key="1">
    <source>
        <dbReference type="SAM" id="MobiDB-lite"/>
    </source>
</evidence>
<protein>
    <recommendedName>
        <fullName evidence="2">Retrotransposon gag domain-containing protein</fullName>
    </recommendedName>
</protein>
<evidence type="ECO:0000313" key="3">
    <source>
        <dbReference type="EMBL" id="RDX91715.1"/>
    </source>
</evidence>
<accession>A0A371GME0</accession>
<proteinExistence type="predicted"/>
<dbReference type="InterPro" id="IPR005162">
    <property type="entry name" value="Retrotrans_gag_dom"/>
</dbReference>
<dbReference type="PANTHER" id="PTHR33223">
    <property type="entry name" value="CCHC-TYPE DOMAIN-CONTAINING PROTEIN"/>
    <property type="match status" value="1"/>
</dbReference>
<keyword evidence="4" id="KW-1185">Reference proteome</keyword>
<dbReference type="AlphaFoldDB" id="A0A371GME0"/>
<name>A0A371GME0_MUCPR</name>
<gene>
    <name evidence="3" type="ORF">CR513_26254</name>
</gene>
<comment type="caution">
    <text evidence="3">The sequence shown here is derived from an EMBL/GenBank/DDBJ whole genome shotgun (WGS) entry which is preliminary data.</text>
</comment>
<evidence type="ECO:0000259" key="2">
    <source>
        <dbReference type="Pfam" id="PF03732"/>
    </source>
</evidence>
<dbReference type="EMBL" id="QJKJ01005048">
    <property type="protein sequence ID" value="RDX91715.1"/>
    <property type="molecule type" value="Genomic_DNA"/>
</dbReference>
<feature type="region of interest" description="Disordered" evidence="1">
    <location>
        <begin position="14"/>
        <end position="34"/>
    </location>
</feature>
<sequence length="273" mass="31569">MGRILELLQNMEAKKGNGGSTSGVPQNSPNHPLGFTPTQHHEKLLFPPYGLPLVRRRNYPADNSPKPNVESGACQREHAHAFSNLKNAQGSDPIPIVVIHSNQKINPNSQERWKCLEERLRVIEGAKQYEFEAVDLCLVLDIVIPHKFKVLDFDKYKGNSCPKNHLVSYCRKMASHAHNDKLLIHFFQENLIGAIFGWYLNLEKGWIQTWKDLAEAFLKQYKYNKDMVPNRTQLQNMSKKEIETFKEYTQHWRELAAHIHPLLSEKRDSCNAY</sequence>
<dbReference type="PANTHER" id="PTHR33223:SF8">
    <property type="entry name" value="OS04G0172440 PROTEIN"/>
    <property type="match status" value="1"/>
</dbReference>
<dbReference type="Pfam" id="PF03732">
    <property type="entry name" value="Retrotrans_gag"/>
    <property type="match status" value="1"/>
</dbReference>
<evidence type="ECO:0000313" key="4">
    <source>
        <dbReference type="Proteomes" id="UP000257109"/>
    </source>
</evidence>
<organism evidence="3 4">
    <name type="scientific">Mucuna pruriens</name>
    <name type="common">Velvet bean</name>
    <name type="synonym">Dolichos pruriens</name>
    <dbReference type="NCBI Taxonomy" id="157652"/>
    <lineage>
        <taxon>Eukaryota</taxon>
        <taxon>Viridiplantae</taxon>
        <taxon>Streptophyta</taxon>
        <taxon>Embryophyta</taxon>
        <taxon>Tracheophyta</taxon>
        <taxon>Spermatophyta</taxon>
        <taxon>Magnoliopsida</taxon>
        <taxon>eudicotyledons</taxon>
        <taxon>Gunneridae</taxon>
        <taxon>Pentapetalae</taxon>
        <taxon>rosids</taxon>
        <taxon>fabids</taxon>
        <taxon>Fabales</taxon>
        <taxon>Fabaceae</taxon>
        <taxon>Papilionoideae</taxon>
        <taxon>50 kb inversion clade</taxon>
        <taxon>NPAAA clade</taxon>
        <taxon>indigoferoid/millettioid clade</taxon>
        <taxon>Phaseoleae</taxon>
        <taxon>Mucuna</taxon>
    </lineage>
</organism>
<reference evidence="3" key="1">
    <citation type="submission" date="2018-05" db="EMBL/GenBank/DDBJ databases">
        <title>Draft genome of Mucuna pruriens seed.</title>
        <authorList>
            <person name="Nnadi N.E."/>
            <person name="Vos R."/>
            <person name="Hasami M.H."/>
            <person name="Devisetty U.K."/>
            <person name="Aguiy J.C."/>
        </authorList>
    </citation>
    <scope>NUCLEOTIDE SEQUENCE [LARGE SCALE GENOMIC DNA]</scope>
    <source>
        <strain evidence="3">JCA_2017</strain>
    </source>
</reference>
<dbReference type="Proteomes" id="UP000257109">
    <property type="component" value="Unassembled WGS sequence"/>
</dbReference>